<proteinExistence type="predicted"/>
<accession>A0A1T4S7A4</accession>
<keyword evidence="2" id="KW-0479">Metal-binding</keyword>
<dbReference type="GO" id="GO:0004180">
    <property type="term" value="F:carboxypeptidase activity"/>
    <property type="evidence" value="ECO:0007669"/>
    <property type="project" value="UniProtKB-KW"/>
</dbReference>
<dbReference type="PANTHER" id="PTHR43808">
    <property type="entry name" value="ACETYLORNITHINE DEACETYLASE"/>
    <property type="match status" value="1"/>
</dbReference>
<evidence type="ECO:0000256" key="4">
    <source>
        <dbReference type="ARBA" id="ARBA00022833"/>
    </source>
</evidence>
<dbReference type="InterPro" id="IPR001261">
    <property type="entry name" value="ArgE/DapE_CS"/>
</dbReference>
<evidence type="ECO:0000256" key="2">
    <source>
        <dbReference type="ARBA" id="ARBA00022723"/>
    </source>
</evidence>
<evidence type="ECO:0000313" key="8">
    <source>
        <dbReference type="Proteomes" id="UP000190135"/>
    </source>
</evidence>
<dbReference type="InterPro" id="IPR002933">
    <property type="entry name" value="Peptidase_M20"/>
</dbReference>
<dbReference type="EMBL" id="FUXL01000009">
    <property type="protein sequence ID" value="SKA24200.1"/>
    <property type="molecule type" value="Genomic_DNA"/>
</dbReference>
<dbReference type="PANTHER" id="PTHR43808:SF9">
    <property type="entry name" value="BLL0789 PROTEIN"/>
    <property type="match status" value="1"/>
</dbReference>
<evidence type="ECO:0000259" key="6">
    <source>
        <dbReference type="Pfam" id="PF07687"/>
    </source>
</evidence>
<dbReference type="RefSeq" id="WP_078709012.1">
    <property type="nucleotide sequence ID" value="NZ_FUXL01000009.1"/>
</dbReference>
<dbReference type="STRING" id="1365950.SAMN05428963_10970"/>
<comment type="cofactor">
    <cofactor evidence="1">
        <name>Zn(2+)</name>
        <dbReference type="ChEBI" id="CHEBI:29105"/>
    </cofactor>
</comment>
<sequence>MALRPLDIQGYLKDLEFIVNIDSGSRDREGVAKVAEFFKRRFSAIGWQVRERIVEPSLGPCLEVLSPGCADHYDILLLGHLDTVFPKGTAKARPFRTEGDRAFGPGVMDMKSGSLYALHLAEALSQAGGTIPSICIALNSHEEIGSVHARPWLEEIGAKSRYALVLEPARANGNLVNQRKGSCRYAISFHGKAAHSGVDPEKGASAIEELAHWVVALHGLTDLQKGLNLNAGLVSGGTAVNAIADKAEMALDVRLVSLDQAELVQATLDEMVRRPFVAGVTASVSGGLTRPPMNPTEETMALCAKVDAIAARLGVKIGWQATGGGSDGAFTAALGIPTLDGMGPIGGAAHSEAEYLELDSLAPRFSVLAELVHELTGR</sequence>
<feature type="active site" evidence="5">
    <location>
        <position position="82"/>
    </location>
</feature>
<protein>
    <submittedName>
        <fullName evidence="7">Glutamate carboxypeptidase</fullName>
    </submittedName>
</protein>
<dbReference type="PROSITE" id="PS00758">
    <property type="entry name" value="ARGE_DAPE_CPG2_1"/>
    <property type="match status" value="1"/>
</dbReference>
<keyword evidence="7" id="KW-0121">Carboxypeptidase</keyword>
<dbReference type="GO" id="GO:0046872">
    <property type="term" value="F:metal ion binding"/>
    <property type="evidence" value="ECO:0007669"/>
    <property type="project" value="UniProtKB-KW"/>
</dbReference>
<dbReference type="InterPro" id="IPR036264">
    <property type="entry name" value="Bact_exopeptidase_dim_dom"/>
</dbReference>
<dbReference type="Gene3D" id="3.30.70.360">
    <property type="match status" value="1"/>
</dbReference>
<keyword evidence="8" id="KW-1185">Reference proteome</keyword>
<evidence type="ECO:0000256" key="1">
    <source>
        <dbReference type="ARBA" id="ARBA00001947"/>
    </source>
</evidence>
<dbReference type="AlphaFoldDB" id="A0A1T4S7A4"/>
<feature type="domain" description="Peptidase M20 dimerisation" evidence="6">
    <location>
        <begin position="178"/>
        <end position="276"/>
    </location>
</feature>
<dbReference type="Gene3D" id="3.40.630.10">
    <property type="entry name" value="Zn peptidases"/>
    <property type="match status" value="1"/>
</dbReference>
<dbReference type="InterPro" id="IPR050072">
    <property type="entry name" value="Peptidase_M20A"/>
</dbReference>
<dbReference type="InterPro" id="IPR017150">
    <property type="entry name" value="Pept_M20_glutamate_carboxypep"/>
</dbReference>
<dbReference type="Proteomes" id="UP000190135">
    <property type="component" value="Unassembled WGS sequence"/>
</dbReference>
<dbReference type="PIRSF" id="PIRSF037238">
    <property type="entry name" value="Carboxypeptidase_G2"/>
    <property type="match status" value="1"/>
</dbReference>
<gene>
    <name evidence="7" type="ORF">SAMN05428963_10970</name>
</gene>
<keyword evidence="7" id="KW-0645">Protease</keyword>
<dbReference type="CDD" id="cd03885">
    <property type="entry name" value="M20_CPDG2"/>
    <property type="match status" value="1"/>
</dbReference>
<evidence type="ECO:0000256" key="5">
    <source>
        <dbReference type="PIRSR" id="PIRSR037238-1"/>
    </source>
</evidence>
<keyword evidence="3" id="KW-0378">Hydrolase</keyword>
<evidence type="ECO:0000256" key="3">
    <source>
        <dbReference type="ARBA" id="ARBA00022801"/>
    </source>
</evidence>
<dbReference type="SUPFAM" id="SSF53187">
    <property type="entry name" value="Zn-dependent exopeptidases"/>
    <property type="match status" value="1"/>
</dbReference>
<evidence type="ECO:0000313" key="7">
    <source>
        <dbReference type="EMBL" id="SKA24200.1"/>
    </source>
</evidence>
<feature type="active site" description="Proton acceptor" evidence="5">
    <location>
        <position position="142"/>
    </location>
</feature>
<dbReference type="Pfam" id="PF01546">
    <property type="entry name" value="Peptidase_M20"/>
    <property type="match status" value="1"/>
</dbReference>
<dbReference type="Pfam" id="PF07687">
    <property type="entry name" value="M20_dimer"/>
    <property type="match status" value="1"/>
</dbReference>
<reference evidence="7 8" key="1">
    <citation type="submission" date="2017-02" db="EMBL/GenBank/DDBJ databases">
        <authorList>
            <person name="Peterson S.W."/>
        </authorList>
    </citation>
    <scope>NUCLEOTIDE SEQUENCE [LARGE SCALE GENOMIC DNA]</scope>
    <source>
        <strain evidence="7 8">USBA 369</strain>
    </source>
</reference>
<name>A0A1T4S7A4_9HYPH</name>
<organism evidence="7 8">
    <name type="scientific">Consotaella salsifontis</name>
    <dbReference type="NCBI Taxonomy" id="1365950"/>
    <lineage>
        <taxon>Bacteria</taxon>
        <taxon>Pseudomonadati</taxon>
        <taxon>Pseudomonadota</taxon>
        <taxon>Alphaproteobacteria</taxon>
        <taxon>Hyphomicrobiales</taxon>
        <taxon>Aurantimonadaceae</taxon>
        <taxon>Consotaella</taxon>
    </lineage>
</organism>
<keyword evidence="4" id="KW-0862">Zinc</keyword>
<dbReference type="InterPro" id="IPR011650">
    <property type="entry name" value="Peptidase_M20_dimer"/>
</dbReference>
<dbReference type="SUPFAM" id="SSF55031">
    <property type="entry name" value="Bacterial exopeptidase dimerisation domain"/>
    <property type="match status" value="1"/>
</dbReference>